<evidence type="ECO:0000313" key="1">
    <source>
        <dbReference type="EMBL" id="KZP03065.1"/>
    </source>
</evidence>
<dbReference type="PANTHER" id="PTHR14218:SF15">
    <property type="entry name" value="TRIPEPTIDYL-PEPTIDASE 1"/>
    <property type="match status" value="1"/>
</dbReference>
<sequence>MSVSAATRPSRQLVYRPCTASRLIPPRSNGLAVAGFIGFWPQKSDLTSYHPGVFDGAAPRPEPQHTVTIDLIDNGTSPQGPGLNASEASLDIQYTVGLASNVPVTFISAGRLNSTDLPGVFFDIAHYLTAMENPPHVLSTSYTLNESLFDAPAARKLCQAYMQLGPQGASVLFGSGDGGVSGVYCTAAALSGGGFSNIFAPAAYQNPTSRHISRHWAQQMPEGTTHPDADSQTAQALFVKTIALHALPRANRMALRDGGVAREHVIRNNAQCQTEDHLTGHLIVWMGEKKGEARAKRSLKKP</sequence>
<accession>A0A167TLL4</accession>
<dbReference type="PANTHER" id="PTHR14218">
    <property type="entry name" value="PROTEASE S8 TRIPEPTIDYL PEPTIDASE I CLN2"/>
    <property type="match status" value="1"/>
</dbReference>
<reference evidence="1" key="1">
    <citation type="journal article" date="2016" name="Mol. Biol. Evol.">
        <title>Comparative Genomics of Early-Diverging Mushroom-Forming Fungi Provides Insights into the Origins of Lignocellulose Decay Capabilities.</title>
        <authorList>
            <person name="Nagy L.G."/>
            <person name="Riley R."/>
            <person name="Tritt A."/>
            <person name="Adam C."/>
            <person name="Daum C."/>
            <person name="Floudas D."/>
            <person name="Sun H."/>
            <person name="Yadav J.S."/>
            <person name="Pangilinan J."/>
            <person name="Larsson K.H."/>
            <person name="Matsuura K."/>
            <person name="Barry K."/>
            <person name="Labutti K."/>
            <person name="Kuo R."/>
            <person name="Ohm R.A."/>
            <person name="Bhattacharya S.S."/>
            <person name="Shirouzu T."/>
            <person name="Yoshinaga Y."/>
            <person name="Martin F.M."/>
            <person name="Grigoriev I.V."/>
            <person name="Hibbett D.S."/>
        </authorList>
    </citation>
    <scope>NUCLEOTIDE SEQUENCE [LARGE SCALE GENOMIC DNA]</scope>
    <source>
        <strain evidence="1">CBS 109695</strain>
    </source>
</reference>
<dbReference type="EMBL" id="KV418178">
    <property type="protein sequence ID" value="KZP03065.1"/>
    <property type="molecule type" value="Genomic_DNA"/>
</dbReference>
<dbReference type="STRING" id="436010.A0A167TLL4"/>
<dbReference type="Gene3D" id="3.40.50.200">
    <property type="entry name" value="Peptidase S8/S53 domain"/>
    <property type="match status" value="1"/>
</dbReference>
<dbReference type="GO" id="GO:0008240">
    <property type="term" value="F:tripeptidyl-peptidase activity"/>
    <property type="evidence" value="ECO:0007669"/>
    <property type="project" value="TreeGrafter"/>
</dbReference>
<dbReference type="GO" id="GO:0004252">
    <property type="term" value="F:serine-type endopeptidase activity"/>
    <property type="evidence" value="ECO:0007669"/>
    <property type="project" value="InterPro"/>
</dbReference>
<name>A0A167TLL4_9AGAM</name>
<dbReference type="GO" id="GO:0006508">
    <property type="term" value="P:proteolysis"/>
    <property type="evidence" value="ECO:0007669"/>
    <property type="project" value="InterPro"/>
</dbReference>
<evidence type="ECO:0008006" key="2">
    <source>
        <dbReference type="Google" id="ProtNLM"/>
    </source>
</evidence>
<protein>
    <recommendedName>
        <fullName evidence="2">Peptidase S53 domain-containing protein</fullName>
    </recommendedName>
</protein>
<dbReference type="SUPFAM" id="SSF52743">
    <property type="entry name" value="Subtilisin-like"/>
    <property type="match status" value="1"/>
</dbReference>
<organism evidence="1">
    <name type="scientific">Athelia psychrophila</name>
    <dbReference type="NCBI Taxonomy" id="1759441"/>
    <lineage>
        <taxon>Eukaryota</taxon>
        <taxon>Fungi</taxon>
        <taxon>Dikarya</taxon>
        <taxon>Basidiomycota</taxon>
        <taxon>Agaricomycotina</taxon>
        <taxon>Agaricomycetes</taxon>
        <taxon>Agaricomycetidae</taxon>
        <taxon>Atheliales</taxon>
        <taxon>Atheliaceae</taxon>
        <taxon>Athelia</taxon>
    </lineage>
</organism>
<dbReference type="InterPro" id="IPR036852">
    <property type="entry name" value="Peptidase_S8/S53_dom_sf"/>
</dbReference>
<proteinExistence type="predicted"/>
<dbReference type="AlphaFoldDB" id="A0A167TLL4"/>
<dbReference type="OrthoDB" id="409122at2759"/>
<gene>
    <name evidence="1" type="ORF">FIBSPDRAFT_905300</name>
</gene>
<dbReference type="InterPro" id="IPR050819">
    <property type="entry name" value="Tripeptidyl-peptidase_I"/>
</dbReference>